<protein>
    <submittedName>
        <fullName evidence="2">BgtE-20047</fullName>
    </submittedName>
</protein>
<evidence type="ECO:0000313" key="2">
    <source>
        <dbReference type="EMBL" id="SUZ13529.1"/>
    </source>
</evidence>
<evidence type="ECO:0000256" key="1">
    <source>
        <dbReference type="SAM" id="SignalP"/>
    </source>
</evidence>
<organism evidence="2">
    <name type="scientific">Blumeria graminis f. sp. tritici 96224</name>
    <dbReference type="NCBI Taxonomy" id="1268274"/>
    <lineage>
        <taxon>Eukaryota</taxon>
        <taxon>Fungi</taxon>
        <taxon>Dikarya</taxon>
        <taxon>Ascomycota</taxon>
        <taxon>Pezizomycotina</taxon>
        <taxon>Leotiomycetes</taxon>
        <taxon>Erysiphales</taxon>
        <taxon>Erysiphaceae</taxon>
        <taxon>Blumeria</taxon>
    </lineage>
</organism>
<sequence length="122" mass="14115">MKILGAVSASAFTFLLLLESVEPSNVFKCASGDIFYMGAIYDLALKAEYQFSCPDHPLSPDGEKCKAYSFTNPSEIISANFFYLVQVYGTIDYHRLYQWYDFKWTECKLQENDRQRTQLFSK</sequence>
<dbReference type="AlphaFoldDB" id="A0A381LHY2"/>
<feature type="signal peptide" evidence="1">
    <location>
        <begin position="1"/>
        <end position="23"/>
    </location>
</feature>
<dbReference type="EMBL" id="UIGY01000238">
    <property type="protein sequence ID" value="SUZ13529.1"/>
    <property type="molecule type" value="Genomic_DNA"/>
</dbReference>
<feature type="chain" id="PRO_5016632574" evidence="1">
    <location>
        <begin position="24"/>
        <end position="122"/>
    </location>
</feature>
<proteinExistence type="predicted"/>
<keyword evidence="1" id="KW-0732">Signal</keyword>
<reference evidence="2" key="1">
    <citation type="submission" date="2018-07" db="EMBL/GenBank/DDBJ databases">
        <authorList>
            <person name="Quirk P.G."/>
            <person name="Krulwich T.A."/>
        </authorList>
    </citation>
    <scope>NUCLEOTIDE SEQUENCE</scope>
    <source>
        <strain evidence="2">96224</strain>
    </source>
</reference>
<name>A0A381LHY2_BLUGR</name>
<gene>
    <name evidence="2" type="ORF">BGT96224V2_LOCUS6693</name>
</gene>
<accession>A0A381LHY2</accession>